<comment type="similarity">
    <text evidence="3">Belongs to the zona pellucida-binding protein Sp38 family.</text>
</comment>
<evidence type="ECO:0000259" key="8">
    <source>
        <dbReference type="Pfam" id="PF20626"/>
    </source>
</evidence>
<comment type="subcellular location">
    <subcellularLocation>
        <location evidence="1">Cytoplasmic vesicle</location>
        <location evidence="1">Secretory vesicle</location>
        <location evidence="1">Acrosome</location>
    </subcellularLocation>
    <subcellularLocation>
        <location evidence="2">Secreted</location>
    </subcellularLocation>
</comment>
<dbReference type="GO" id="GO:0007339">
    <property type="term" value="P:binding of sperm to zona pellucida"/>
    <property type="evidence" value="ECO:0007669"/>
    <property type="project" value="InterPro"/>
</dbReference>
<feature type="domain" description="Zona-pellucida-binding protein 1/2 C-terminal" evidence="8">
    <location>
        <begin position="296"/>
        <end position="315"/>
    </location>
</feature>
<accession>A0A1V4JQI3</accession>
<keyword evidence="5" id="KW-0325">Glycoprotein</keyword>
<sequence>MATAGGWGRSRCPRGGLLGVVAAALGVLAGVTASLKEKKHSIDLIEKNYVYGNTKHEVDVYVKMFTNSPLLVCMDLARSREELIDPNYFWIGPDGANLEGRIYVNLTETGKLMVMGFKEFMSGAYTCTLSHKIIESTTQEEREVLEEYKFMVYAYREADHAYQVFVRFTTKECNLAANSQFFEELRKILNNIISDLTCHIVESSYKCHSVKIPKQGLLYELFVSFQVNPFAPGWEEVCHQVPYDCEDATNMKVQEAKDRIGAFFRKQTYALKHHFQALPAIHYVDNSFSVTHIDSCRPGFGKNDITHKKCASCCAWNKPLEKQCWSTHCRAASDRTACDGDTSAAMRRLSRNFPQHLY</sequence>
<dbReference type="GO" id="GO:0001675">
    <property type="term" value="P:acrosome assembly"/>
    <property type="evidence" value="ECO:0007669"/>
    <property type="project" value="TreeGrafter"/>
</dbReference>
<gene>
    <name evidence="9" type="primary">ZPBP2</name>
    <name evidence="9" type="ORF">AV530_001314</name>
</gene>
<feature type="domain" description="Zona-pellucida-binding protein 1/2 N-terminal" evidence="7">
    <location>
        <begin position="58"/>
        <end position="156"/>
    </location>
</feature>
<keyword evidence="4" id="KW-0964">Secreted</keyword>
<evidence type="ECO:0000256" key="5">
    <source>
        <dbReference type="ARBA" id="ARBA00023180"/>
    </source>
</evidence>
<dbReference type="Proteomes" id="UP000190648">
    <property type="component" value="Unassembled WGS sequence"/>
</dbReference>
<dbReference type="PANTHER" id="PTHR15443">
    <property type="entry name" value="ZONA PELLUCIDA BINDING PROTEIN SP38"/>
    <property type="match status" value="1"/>
</dbReference>
<evidence type="ECO:0000313" key="9">
    <source>
        <dbReference type="EMBL" id="OPJ74459.1"/>
    </source>
</evidence>
<dbReference type="InterPro" id="IPR048805">
    <property type="entry name" value="ZPBP1/2_C"/>
</dbReference>
<dbReference type="EMBL" id="LSYS01006700">
    <property type="protein sequence ID" value="OPJ74459.1"/>
    <property type="molecule type" value="Genomic_DNA"/>
</dbReference>
<dbReference type="PANTHER" id="PTHR15443:SF4">
    <property type="entry name" value="ZONA PELLUCIDA-BINDING PROTEIN 2"/>
    <property type="match status" value="1"/>
</dbReference>
<evidence type="ECO:0000256" key="2">
    <source>
        <dbReference type="ARBA" id="ARBA00004613"/>
    </source>
</evidence>
<evidence type="ECO:0000256" key="6">
    <source>
        <dbReference type="ARBA" id="ARBA00023329"/>
    </source>
</evidence>
<evidence type="ECO:0000256" key="1">
    <source>
        <dbReference type="ARBA" id="ARBA00004218"/>
    </source>
</evidence>
<evidence type="ECO:0000256" key="4">
    <source>
        <dbReference type="ARBA" id="ARBA00022525"/>
    </source>
</evidence>
<dbReference type="GO" id="GO:0002199">
    <property type="term" value="C:zona pellucida receptor complex"/>
    <property type="evidence" value="ECO:0007669"/>
    <property type="project" value="TreeGrafter"/>
</dbReference>
<dbReference type="InterPro" id="IPR010857">
    <property type="entry name" value="Sp38-bd"/>
</dbReference>
<evidence type="ECO:0000259" key="7">
    <source>
        <dbReference type="Pfam" id="PF07354"/>
    </source>
</evidence>
<proteinExistence type="inferred from homology"/>
<keyword evidence="6" id="KW-0968">Cytoplasmic vesicle</keyword>
<name>A0A1V4JQI3_PATFA</name>
<evidence type="ECO:0000256" key="3">
    <source>
        <dbReference type="ARBA" id="ARBA00007196"/>
    </source>
</evidence>
<keyword evidence="10" id="KW-1185">Reference proteome</keyword>
<organism evidence="9 10">
    <name type="scientific">Patagioenas fasciata monilis</name>
    <dbReference type="NCBI Taxonomy" id="372326"/>
    <lineage>
        <taxon>Eukaryota</taxon>
        <taxon>Metazoa</taxon>
        <taxon>Chordata</taxon>
        <taxon>Craniata</taxon>
        <taxon>Vertebrata</taxon>
        <taxon>Euteleostomi</taxon>
        <taxon>Archelosauria</taxon>
        <taxon>Archosauria</taxon>
        <taxon>Dinosauria</taxon>
        <taxon>Saurischia</taxon>
        <taxon>Theropoda</taxon>
        <taxon>Coelurosauria</taxon>
        <taxon>Aves</taxon>
        <taxon>Neognathae</taxon>
        <taxon>Neoaves</taxon>
        <taxon>Columbimorphae</taxon>
        <taxon>Columbiformes</taxon>
        <taxon>Columbidae</taxon>
        <taxon>Patagioenas</taxon>
    </lineage>
</organism>
<reference evidence="9 10" key="1">
    <citation type="submission" date="2016-02" db="EMBL/GenBank/DDBJ databases">
        <title>Band-tailed pigeon sequencing and assembly.</title>
        <authorList>
            <person name="Soares A.E."/>
            <person name="Novak B.J."/>
            <person name="Rice E.S."/>
            <person name="O'Connell B."/>
            <person name="Chang D."/>
            <person name="Weber S."/>
            <person name="Shapiro B."/>
        </authorList>
    </citation>
    <scope>NUCLEOTIDE SEQUENCE [LARGE SCALE GENOMIC DNA]</scope>
    <source>
        <strain evidence="9">BTP2013</strain>
        <tissue evidence="9">Blood</tissue>
    </source>
</reference>
<dbReference type="OrthoDB" id="9403351at2759"/>
<comment type="caution">
    <text evidence="9">The sequence shown here is derived from an EMBL/GenBank/DDBJ whole genome shotgun (WGS) entry which is preliminary data.</text>
</comment>
<dbReference type="GO" id="GO:0005576">
    <property type="term" value="C:extracellular region"/>
    <property type="evidence" value="ECO:0007669"/>
    <property type="project" value="UniProtKB-SubCell"/>
</dbReference>
<dbReference type="GO" id="GO:0001669">
    <property type="term" value="C:acrosomal vesicle"/>
    <property type="evidence" value="ECO:0007669"/>
    <property type="project" value="UniProtKB-SubCell"/>
</dbReference>
<dbReference type="InterPro" id="IPR048806">
    <property type="entry name" value="ZPBP1/2_N"/>
</dbReference>
<dbReference type="Pfam" id="PF07354">
    <property type="entry name" value="Sp38"/>
    <property type="match status" value="1"/>
</dbReference>
<protein>
    <submittedName>
        <fullName evidence="9">Zona pellucida-binding protein 2 isoform B</fullName>
    </submittedName>
</protein>
<evidence type="ECO:0000313" key="10">
    <source>
        <dbReference type="Proteomes" id="UP000190648"/>
    </source>
</evidence>
<dbReference type="STRING" id="372326.A0A1V4JQI3"/>
<dbReference type="AlphaFoldDB" id="A0A1V4JQI3"/>
<dbReference type="Pfam" id="PF20626">
    <property type="entry name" value="EGF_Sp38_C"/>
    <property type="match status" value="1"/>
</dbReference>